<dbReference type="CDD" id="cd00201">
    <property type="entry name" value="WW"/>
    <property type="match status" value="1"/>
</dbReference>
<reference evidence="3" key="1">
    <citation type="submission" date="2020-11" db="EMBL/GenBank/DDBJ databases">
        <authorList>
            <person name="Tran Van P."/>
        </authorList>
    </citation>
    <scope>NUCLEOTIDE SEQUENCE</scope>
</reference>
<organism evidence="3">
    <name type="scientific">Timema californicum</name>
    <name type="common">California timema</name>
    <name type="synonym">Walking stick</name>
    <dbReference type="NCBI Taxonomy" id="61474"/>
    <lineage>
        <taxon>Eukaryota</taxon>
        <taxon>Metazoa</taxon>
        <taxon>Ecdysozoa</taxon>
        <taxon>Arthropoda</taxon>
        <taxon>Hexapoda</taxon>
        <taxon>Insecta</taxon>
        <taxon>Pterygota</taxon>
        <taxon>Neoptera</taxon>
        <taxon>Polyneoptera</taxon>
        <taxon>Phasmatodea</taxon>
        <taxon>Timematodea</taxon>
        <taxon>Timematoidea</taxon>
        <taxon>Timematidae</taxon>
        <taxon>Timema</taxon>
    </lineage>
</organism>
<feature type="region of interest" description="Disordered" evidence="1">
    <location>
        <begin position="1"/>
        <end position="89"/>
    </location>
</feature>
<feature type="compositionally biased region" description="Polar residues" evidence="1">
    <location>
        <begin position="777"/>
        <end position="789"/>
    </location>
</feature>
<dbReference type="EMBL" id="OE181363">
    <property type="protein sequence ID" value="CAD7573023.1"/>
    <property type="molecule type" value="Genomic_DNA"/>
</dbReference>
<dbReference type="PANTHER" id="PTHR46697:SF1">
    <property type="entry name" value="FORMIN-BINDING PROTEIN 4"/>
    <property type="match status" value="1"/>
</dbReference>
<feature type="compositionally biased region" description="Acidic residues" evidence="1">
    <location>
        <begin position="294"/>
        <end position="303"/>
    </location>
</feature>
<protein>
    <submittedName>
        <fullName evidence="3">(California timema) hypothetical protein</fullName>
    </submittedName>
</protein>
<feature type="region of interest" description="Disordered" evidence="1">
    <location>
        <begin position="250"/>
        <end position="365"/>
    </location>
</feature>
<feature type="region of interest" description="Disordered" evidence="1">
    <location>
        <begin position="1084"/>
        <end position="1120"/>
    </location>
</feature>
<name>A0A7R9J5S5_TIMCA</name>
<dbReference type="Pfam" id="PF00397">
    <property type="entry name" value="WW"/>
    <property type="match status" value="1"/>
</dbReference>
<evidence type="ECO:0000256" key="1">
    <source>
        <dbReference type="SAM" id="MobiDB-lite"/>
    </source>
</evidence>
<sequence>MGLKRRGTCRRQVLNLSNEKQDSPRQTWQTKYQQICAEHSTQSNGRSSGSASSSQVKKGKINNPLRSLLGKYRSDSDSEGEEDAKDQLDSKVSNFLKEIQSIAPSEAGSSNQRQAVVPGAAQHQPQPPPPPPTMSWQECYDESSGYVYYWNVDTNTVTWDMPPEYQAYIASVDPAHWMQYQQQAQQFALTQHHYIKRTSLALIPPTGCSTSNKPSSLPSRSITAAPRQTWVSRCFQSRVKLPSPAYSQMVSHVDNGKGHDNAANTSFGSKGDKSDCSDTEDERIEMITSYGPATDDESEEEEPIVPKSSGLATTEGRDKSFKTSASSQVAAPASGSHDSTYLHQKTNAGNLPSLPETVDEISPPGVDLEVEQGSLENRVDIDKPHDNESGVSVTTSDVDMISDPNGGKNISSVGSSIVGNSIEESESRSSAAAAMWRVRRLKMAAALEPLEEVLDAASSAHTTEGESDGNDSVETDEGIILSRLRSQAKVLKELGGEIPDEIRHLIDMSTSNASPAVADNIIAEIEREIPPDHYKKEEEIVLHQDENSKPRKHRTLSFSSGDNSPKTTSFALIAGYGDDSDNEDKILNDWQAKKEKILKKRIPKLGHVTTERDSSLFPTTKNISHSVLEENIMNISIADEVIPNHPKTIDNSQEGDSNRDNDQLVFKVAPKELIIPSINIDDVLHNPTETDTNEHTFLPTVNAFEKVVQSSIEPTTIEIKLSPMAITNDILQSSMEPTAMEKHLHLPVNEGDYDLQSSTKSTSAGPLPIPSVDASDYASQSSTKTTATGPSLFPSVDARDYALQSSTKTTAAGPLLFPSADAGDYALQSSTKTTATGSLLFPSVDASDYALQSSTKSTAAGPLLFPSADVNENALQSQTKSTATGSLLFPSADAADYALLSSTKSTAAGPLLFPSADASEYALQSPLDSTTAGPSLFPSAKAGDYTLPTSADTGPIFFPSTNANDYGPPPDPSTLEPKERSMQSTNLPDSTTNSKAFKRKKRLELGAIYPTHLAKPASKTDVNKIKTLVISESEGMESSSSLTNSTEMSSLVLETEVQDSTTTLSLNTSYTTWTNYNSDPVGGERRGFGFQSLENKEPGNFDISQQSTKQKDKTKASSKRKKGMISFIKAETINLPQIEEDEACAKTETHQQVEELAALIIEKVKFLGEGKDPVPPVQAMAIQIELIYFEMKNASHLHGYHKPTRAKRICSEEDLSKQGQQLFKAFTARGYLKHVVDIQTEPYPIKSLTRNNCPMTYRSPPSTNNKHQAKGSYPCNKPRCRTCRIRQRSTSFNGRLTQMEYPMKGHYDCSKESLVYQLQCNYCIGLNTGTLRQRMDGHHFDTNPNNPDKPTLVTAWQVGALTRTYLSSWLSETGAELGRLEEAAAPQGWACEWDRYSSLLLPSHKP</sequence>
<feature type="compositionally biased region" description="Polar residues" evidence="1">
    <location>
        <begin position="14"/>
        <end position="33"/>
    </location>
</feature>
<feature type="region of interest" description="Disordered" evidence="1">
    <location>
        <begin position="380"/>
        <end position="407"/>
    </location>
</feature>
<dbReference type="Gene3D" id="2.20.70.10">
    <property type="match status" value="1"/>
</dbReference>
<dbReference type="PANTHER" id="PTHR46697">
    <property type="entry name" value="FORMIN-BINDING PROTEIN 4"/>
    <property type="match status" value="1"/>
</dbReference>
<proteinExistence type="predicted"/>
<feature type="compositionally biased region" description="Polar residues" evidence="1">
    <location>
        <begin position="982"/>
        <end position="995"/>
    </location>
</feature>
<feature type="region of interest" description="Disordered" evidence="1">
    <location>
        <begin position="102"/>
        <end position="133"/>
    </location>
</feature>
<dbReference type="PROSITE" id="PS50020">
    <property type="entry name" value="WW_DOMAIN_2"/>
    <property type="match status" value="1"/>
</dbReference>
<feature type="domain" description="WW" evidence="2">
    <location>
        <begin position="130"/>
        <end position="164"/>
    </location>
</feature>
<feature type="compositionally biased region" description="Polar residues" evidence="1">
    <location>
        <begin position="336"/>
        <end position="350"/>
    </location>
</feature>
<feature type="compositionally biased region" description="Polar residues" evidence="1">
    <location>
        <begin position="755"/>
        <end position="764"/>
    </location>
</feature>
<feature type="compositionally biased region" description="Low complexity" evidence="1">
    <location>
        <begin position="40"/>
        <end position="54"/>
    </location>
</feature>
<accession>A0A7R9J5S5</accession>
<feature type="region of interest" description="Disordered" evidence="1">
    <location>
        <begin position="751"/>
        <end position="791"/>
    </location>
</feature>
<dbReference type="InterPro" id="IPR036020">
    <property type="entry name" value="WW_dom_sf"/>
</dbReference>
<feature type="region of interest" description="Disordered" evidence="1">
    <location>
        <begin position="544"/>
        <end position="563"/>
    </location>
</feature>
<evidence type="ECO:0000259" key="2">
    <source>
        <dbReference type="PROSITE" id="PS50020"/>
    </source>
</evidence>
<dbReference type="InterPro" id="IPR053076">
    <property type="entry name" value="WW_domain_protein"/>
</dbReference>
<dbReference type="InterPro" id="IPR001202">
    <property type="entry name" value="WW_dom"/>
</dbReference>
<feature type="region of interest" description="Disordered" evidence="1">
    <location>
        <begin position="953"/>
        <end position="996"/>
    </location>
</feature>
<dbReference type="SMART" id="SM00456">
    <property type="entry name" value="WW"/>
    <property type="match status" value="1"/>
</dbReference>
<dbReference type="SUPFAM" id="SSF51045">
    <property type="entry name" value="WW domain"/>
    <property type="match status" value="1"/>
</dbReference>
<gene>
    <name evidence="3" type="ORF">TCMB3V08_LOCUS5666</name>
</gene>
<evidence type="ECO:0000313" key="3">
    <source>
        <dbReference type="EMBL" id="CAD7573023.1"/>
    </source>
</evidence>